<evidence type="ECO:0000313" key="2">
    <source>
        <dbReference type="EMBL" id="MBB4914292.1"/>
    </source>
</evidence>
<gene>
    <name evidence="2" type="ORF">FHS44_001364</name>
</gene>
<proteinExistence type="predicted"/>
<dbReference type="PANTHER" id="PTHR43677:SF4">
    <property type="entry name" value="QUINONE OXIDOREDUCTASE-LIKE PROTEIN 2"/>
    <property type="match status" value="1"/>
</dbReference>
<dbReference type="Gene3D" id="3.40.50.720">
    <property type="entry name" value="NAD(P)-binding Rossmann-like Domain"/>
    <property type="match status" value="1"/>
</dbReference>
<dbReference type="PROSITE" id="PS01162">
    <property type="entry name" value="QOR_ZETA_CRYSTAL"/>
    <property type="match status" value="1"/>
</dbReference>
<sequence>MSREGTMLAVRVHEYGPPEVLRPEEVPVPRPGPGQVLVEVEAVSVGFAQTQMRRDLFPAPMWRPAFPIVLGGDVVGVVTETGPGVEGVRPGDRVGAYTLHGAYAEYAVLDAASLVPVPGDLDAVRATVLPGSGPIAMGTLGVADPRPGERVLVHAASGGIGHLAVQLARLAGAGQVIATAGSAAKRDFVRGLGADVVVDYGEDGWAERVREATDGAGVDVVLDSVGGQVLRQGIGLLAPFGRLVFYGSSNGGLDIPHISPMELIGIKYVTGFALSAWRAARPDRYRTDHKLLVDYLRDGAVRDVVHAVLPLHQVAQAHEIIESRSHIGRVVLKVGRNAEDRLST</sequence>
<keyword evidence="2" id="KW-0560">Oxidoreductase</keyword>
<dbReference type="SUPFAM" id="SSF50129">
    <property type="entry name" value="GroES-like"/>
    <property type="match status" value="1"/>
</dbReference>
<dbReference type="GO" id="GO:0008270">
    <property type="term" value="F:zinc ion binding"/>
    <property type="evidence" value="ECO:0007669"/>
    <property type="project" value="InterPro"/>
</dbReference>
<dbReference type="EMBL" id="JACHJP010000001">
    <property type="protein sequence ID" value="MBB4914292.1"/>
    <property type="molecule type" value="Genomic_DNA"/>
</dbReference>
<dbReference type="InterPro" id="IPR011032">
    <property type="entry name" value="GroES-like_sf"/>
</dbReference>
<evidence type="ECO:0000313" key="3">
    <source>
        <dbReference type="Proteomes" id="UP000552644"/>
    </source>
</evidence>
<feature type="domain" description="Enoyl reductase (ER)" evidence="1">
    <location>
        <begin position="16"/>
        <end position="332"/>
    </location>
</feature>
<organism evidence="2 3">
    <name type="scientific">Streptosporangium saharense</name>
    <dbReference type="NCBI Taxonomy" id="1706840"/>
    <lineage>
        <taxon>Bacteria</taxon>
        <taxon>Bacillati</taxon>
        <taxon>Actinomycetota</taxon>
        <taxon>Actinomycetes</taxon>
        <taxon>Streptosporangiales</taxon>
        <taxon>Streptosporangiaceae</taxon>
        <taxon>Streptosporangium</taxon>
    </lineage>
</organism>
<protein>
    <submittedName>
        <fullName evidence="2">NADPH2:quinone reductase</fullName>
        <ecNumber evidence="2">1.6.5.5</ecNumber>
    </submittedName>
</protein>
<dbReference type="Pfam" id="PF00107">
    <property type="entry name" value="ADH_zinc_N"/>
    <property type="match status" value="1"/>
</dbReference>
<dbReference type="InterPro" id="IPR036291">
    <property type="entry name" value="NAD(P)-bd_dom_sf"/>
</dbReference>
<dbReference type="Proteomes" id="UP000552644">
    <property type="component" value="Unassembled WGS sequence"/>
</dbReference>
<keyword evidence="3" id="KW-1185">Reference proteome</keyword>
<dbReference type="PANTHER" id="PTHR43677">
    <property type="entry name" value="SHORT-CHAIN DEHYDROGENASE/REDUCTASE"/>
    <property type="match status" value="1"/>
</dbReference>
<dbReference type="InterPro" id="IPR013149">
    <property type="entry name" value="ADH-like_C"/>
</dbReference>
<dbReference type="InterPro" id="IPR020843">
    <property type="entry name" value="ER"/>
</dbReference>
<dbReference type="InterPro" id="IPR002364">
    <property type="entry name" value="Quin_OxRdtase/zeta-crystal_CS"/>
</dbReference>
<evidence type="ECO:0000259" key="1">
    <source>
        <dbReference type="SMART" id="SM00829"/>
    </source>
</evidence>
<comment type="caution">
    <text evidence="2">The sequence shown here is derived from an EMBL/GenBank/DDBJ whole genome shotgun (WGS) entry which is preliminary data.</text>
</comment>
<dbReference type="InterPro" id="IPR051397">
    <property type="entry name" value="Zn-ADH-like_protein"/>
</dbReference>
<dbReference type="EC" id="1.6.5.5" evidence="2"/>
<dbReference type="SUPFAM" id="SSF51735">
    <property type="entry name" value="NAD(P)-binding Rossmann-fold domains"/>
    <property type="match status" value="1"/>
</dbReference>
<dbReference type="GO" id="GO:0003960">
    <property type="term" value="F:quinone reductase (NADPH) activity"/>
    <property type="evidence" value="ECO:0007669"/>
    <property type="project" value="UniProtKB-EC"/>
</dbReference>
<dbReference type="InterPro" id="IPR013154">
    <property type="entry name" value="ADH-like_N"/>
</dbReference>
<name>A0A7W7VL47_9ACTN</name>
<reference evidence="2 3" key="1">
    <citation type="submission" date="2020-08" db="EMBL/GenBank/DDBJ databases">
        <title>Genomic Encyclopedia of Type Strains, Phase III (KMG-III): the genomes of soil and plant-associated and newly described type strains.</title>
        <authorList>
            <person name="Whitman W."/>
        </authorList>
    </citation>
    <scope>NUCLEOTIDE SEQUENCE [LARGE SCALE GENOMIC DNA]</scope>
    <source>
        <strain evidence="2 3">CECT 8840</strain>
    </source>
</reference>
<dbReference type="Gene3D" id="3.90.180.10">
    <property type="entry name" value="Medium-chain alcohol dehydrogenases, catalytic domain"/>
    <property type="match status" value="1"/>
</dbReference>
<dbReference type="RefSeq" id="WP_246435098.1">
    <property type="nucleotide sequence ID" value="NZ_JACHJP010000001.1"/>
</dbReference>
<dbReference type="Pfam" id="PF08240">
    <property type="entry name" value="ADH_N"/>
    <property type="match status" value="1"/>
</dbReference>
<accession>A0A7W7VL47</accession>
<dbReference type="AlphaFoldDB" id="A0A7W7VL47"/>
<dbReference type="SMART" id="SM00829">
    <property type="entry name" value="PKS_ER"/>
    <property type="match status" value="1"/>
</dbReference>